<evidence type="ECO:0000256" key="1">
    <source>
        <dbReference type="SAM" id="MobiDB-lite"/>
    </source>
</evidence>
<feature type="region of interest" description="Disordered" evidence="1">
    <location>
        <begin position="122"/>
        <end position="223"/>
    </location>
</feature>
<evidence type="ECO:0008006" key="4">
    <source>
        <dbReference type="Google" id="ProtNLM"/>
    </source>
</evidence>
<organism evidence="2 3">
    <name type="scientific">Hymenobacter mellowenesis</name>
    <dbReference type="NCBI Taxonomy" id="3063995"/>
    <lineage>
        <taxon>Bacteria</taxon>
        <taxon>Pseudomonadati</taxon>
        <taxon>Bacteroidota</taxon>
        <taxon>Cytophagia</taxon>
        <taxon>Cytophagales</taxon>
        <taxon>Hymenobacteraceae</taxon>
        <taxon>Hymenobacter</taxon>
    </lineage>
</organism>
<name>A0ABT9AJ71_9BACT</name>
<comment type="caution">
    <text evidence="2">The sequence shown here is derived from an EMBL/GenBank/DDBJ whole genome shotgun (WGS) entry which is preliminary data.</text>
</comment>
<sequence length="388" mass="41182">MTHLYKVPNDPTPTQPTTRKKPGELGLDFAASVLRLPMSMNARAVLAEIVSLHHSSARGCDASDQHFADRLTISVNTAQTCVKQLFDAKLISKTVDKDAGFYRVLMPRLAAIEAAAKLNPYPERGGRTTPKFGVGATPKTEVGTTPNFGVAYPKSWGSTTPEIGEALPQDLGTNTSFNLSANTSESFSDSSEPSASLAAPFDSKKNEGADSETVTNNAPQHVADNAAEAELVKPKSKPAAQKKIKPAGPAANLLPADCPLAELLNPGGDADRVQQLDKPLTAAQADALLAEFGFDRVSELLLAMANYKPLLKNSTSANLTARKWFERRAADAKKNQHENLSNHSDSGSGAGRRAGARFATNGAKPDDDAAEFARALAQSRRTSSSDSQ</sequence>
<feature type="region of interest" description="Disordered" evidence="1">
    <location>
        <begin position="1"/>
        <end position="23"/>
    </location>
</feature>
<evidence type="ECO:0000313" key="2">
    <source>
        <dbReference type="EMBL" id="MDO7849923.1"/>
    </source>
</evidence>
<feature type="compositionally biased region" description="Low complexity" evidence="1">
    <location>
        <begin position="344"/>
        <end position="363"/>
    </location>
</feature>
<evidence type="ECO:0000313" key="3">
    <source>
        <dbReference type="Proteomes" id="UP001167796"/>
    </source>
</evidence>
<feature type="compositionally biased region" description="Basic residues" evidence="1">
    <location>
        <begin position="234"/>
        <end position="245"/>
    </location>
</feature>
<dbReference type="RefSeq" id="WP_305014582.1">
    <property type="nucleotide sequence ID" value="NZ_JAUQSX010000025.1"/>
</dbReference>
<gene>
    <name evidence="2" type="ORF">Q5H92_26425</name>
</gene>
<feature type="compositionally biased region" description="Low complexity" evidence="1">
    <location>
        <begin position="180"/>
        <end position="199"/>
    </location>
</feature>
<dbReference type="Proteomes" id="UP001167796">
    <property type="component" value="Unassembled WGS sequence"/>
</dbReference>
<reference evidence="2" key="1">
    <citation type="submission" date="2023-07" db="EMBL/GenBank/DDBJ databases">
        <authorList>
            <person name="Kim M.K."/>
        </authorList>
    </citation>
    <scope>NUCLEOTIDE SEQUENCE</scope>
    <source>
        <strain evidence="2">M29</strain>
    </source>
</reference>
<protein>
    <recommendedName>
        <fullName evidence="4">Helix-turn-helix domain-containing protein</fullName>
    </recommendedName>
</protein>
<feature type="region of interest" description="Disordered" evidence="1">
    <location>
        <begin position="330"/>
        <end position="388"/>
    </location>
</feature>
<feature type="region of interest" description="Disordered" evidence="1">
    <location>
        <begin position="229"/>
        <end position="248"/>
    </location>
</feature>
<dbReference type="EMBL" id="JAUQSX010000025">
    <property type="protein sequence ID" value="MDO7849923.1"/>
    <property type="molecule type" value="Genomic_DNA"/>
</dbReference>
<keyword evidence="3" id="KW-1185">Reference proteome</keyword>
<accession>A0ABT9AJ71</accession>
<feature type="compositionally biased region" description="Polar residues" evidence="1">
    <location>
        <begin position="379"/>
        <end position="388"/>
    </location>
</feature>
<proteinExistence type="predicted"/>